<comment type="caution">
    <text evidence="1">The sequence shown here is derived from an EMBL/GenBank/DDBJ whole genome shotgun (WGS) entry which is preliminary data.</text>
</comment>
<evidence type="ECO:0000313" key="1">
    <source>
        <dbReference type="EMBL" id="KAG7615306.1"/>
    </source>
</evidence>
<dbReference type="CDD" id="cd01960">
    <property type="entry name" value="nsLTP1"/>
    <property type="match status" value="1"/>
</dbReference>
<gene>
    <name evidence="1" type="ORF">ISN45_At04g008510</name>
</gene>
<dbReference type="EMBL" id="JAEFBK010000004">
    <property type="protein sequence ID" value="KAG7615306.1"/>
    <property type="molecule type" value="Genomic_DNA"/>
</dbReference>
<accession>A0A8T2DWU2</accession>
<dbReference type="Proteomes" id="UP000694240">
    <property type="component" value="Chromosome 4"/>
</dbReference>
<reference evidence="1 2" key="1">
    <citation type="submission" date="2020-12" db="EMBL/GenBank/DDBJ databases">
        <title>Concerted genomic and epigenomic changes stabilize Arabidopsis allopolyploids.</title>
        <authorList>
            <person name="Chen Z."/>
        </authorList>
    </citation>
    <scope>NUCLEOTIDE SEQUENCE [LARGE SCALE GENOMIC DNA]</scope>
    <source>
        <strain evidence="1">Allo738</strain>
        <tissue evidence="1">Leaf</tissue>
    </source>
</reference>
<keyword evidence="2" id="KW-1185">Reference proteome</keyword>
<protein>
    <submittedName>
        <fullName evidence="1">Bifunctional inhibitor/plant lipid transfer protein/seed storage helical domain superfamily</fullName>
    </submittedName>
</protein>
<proteinExistence type="predicted"/>
<name>A0A8T2DWU2_9BRAS</name>
<sequence>MVTYPNGDRHCVMAQGQVISACLQQANGLPHADCCYAINDVNRYVETIYGRLALCKCFQEILKDSRFTKLIGMPEKCAIPNAVPFDPKTDCDRFVEHIWLKMNVLLEPILELLARKCCLIEHLFLDNCYQDFRLNDAMAQILVTGFRILKYINLSNTAGITGSFLRDLGHRSNDSPLQTLILRDCFSLQEREVVEFLNSLIAGNVRSIRYIDVSSNNGLACDGDRRTSKPNFTLEKLKEERLDITFVADFPSIRPRKIIFAA</sequence>
<organism evidence="1 2">
    <name type="scientific">Arabidopsis thaliana x Arabidopsis arenosa</name>
    <dbReference type="NCBI Taxonomy" id="1240361"/>
    <lineage>
        <taxon>Eukaryota</taxon>
        <taxon>Viridiplantae</taxon>
        <taxon>Streptophyta</taxon>
        <taxon>Embryophyta</taxon>
        <taxon>Tracheophyta</taxon>
        <taxon>Spermatophyta</taxon>
        <taxon>Magnoliopsida</taxon>
        <taxon>eudicotyledons</taxon>
        <taxon>Gunneridae</taxon>
        <taxon>Pentapetalae</taxon>
        <taxon>rosids</taxon>
        <taxon>malvids</taxon>
        <taxon>Brassicales</taxon>
        <taxon>Brassicaceae</taxon>
        <taxon>Camelineae</taxon>
        <taxon>Arabidopsis</taxon>
    </lineage>
</organism>
<evidence type="ECO:0000313" key="2">
    <source>
        <dbReference type="Proteomes" id="UP000694240"/>
    </source>
</evidence>
<dbReference type="AlphaFoldDB" id="A0A8T2DWU2"/>